<sequence length="85" mass="9443">MRRLKGDQGQDFHLHVLVIRDQWLVDIAPLILRAVAHLPKTPTASASGFRHLDRYFISFPSQVLAIPGSRSQGYHPLGMDALSGP</sequence>
<organism evidence="1">
    <name type="scientific">marine sediment metagenome</name>
    <dbReference type="NCBI Taxonomy" id="412755"/>
    <lineage>
        <taxon>unclassified sequences</taxon>
        <taxon>metagenomes</taxon>
        <taxon>ecological metagenomes</taxon>
    </lineage>
</organism>
<comment type="caution">
    <text evidence="1">The sequence shown here is derived from an EMBL/GenBank/DDBJ whole genome shotgun (WGS) entry which is preliminary data.</text>
</comment>
<name>A0A0F9S946_9ZZZZ</name>
<reference evidence="1" key="1">
    <citation type="journal article" date="2015" name="Nature">
        <title>Complex archaea that bridge the gap between prokaryotes and eukaryotes.</title>
        <authorList>
            <person name="Spang A."/>
            <person name="Saw J.H."/>
            <person name="Jorgensen S.L."/>
            <person name="Zaremba-Niedzwiedzka K."/>
            <person name="Martijn J."/>
            <person name="Lind A.E."/>
            <person name="van Eijk R."/>
            <person name="Schleper C."/>
            <person name="Guy L."/>
            <person name="Ettema T.J."/>
        </authorList>
    </citation>
    <scope>NUCLEOTIDE SEQUENCE</scope>
</reference>
<protein>
    <submittedName>
        <fullName evidence="1">Uncharacterized protein</fullName>
    </submittedName>
</protein>
<evidence type="ECO:0000313" key="1">
    <source>
        <dbReference type="EMBL" id="KKN65420.1"/>
    </source>
</evidence>
<proteinExistence type="predicted"/>
<dbReference type="AlphaFoldDB" id="A0A0F9S946"/>
<dbReference type="EMBL" id="LAZR01000524">
    <property type="protein sequence ID" value="KKN65420.1"/>
    <property type="molecule type" value="Genomic_DNA"/>
</dbReference>
<accession>A0A0F9S946</accession>
<gene>
    <name evidence="1" type="ORF">LCGC14_0481400</name>
</gene>